<keyword evidence="5" id="KW-0158">Chromosome</keyword>
<dbReference type="GO" id="GO:0070192">
    <property type="term" value="P:chromosome organization involved in meiotic cell cycle"/>
    <property type="evidence" value="ECO:0007669"/>
    <property type="project" value="TreeGrafter"/>
</dbReference>
<evidence type="ECO:0000256" key="2">
    <source>
        <dbReference type="ARBA" id="ARBA00004123"/>
    </source>
</evidence>
<dbReference type="PANTHER" id="PTHR18867:SF12">
    <property type="entry name" value="DNA REPAIR PROTEIN RAD50"/>
    <property type="match status" value="1"/>
</dbReference>
<evidence type="ECO:0000256" key="3">
    <source>
        <dbReference type="ARBA" id="ARBA00004286"/>
    </source>
</evidence>
<dbReference type="AlphaFoldDB" id="A0A8K0P025"/>
<dbReference type="GO" id="GO:0000794">
    <property type="term" value="C:condensed nuclear chromosome"/>
    <property type="evidence" value="ECO:0007669"/>
    <property type="project" value="TreeGrafter"/>
</dbReference>
<proteinExistence type="inferred from homology"/>
<evidence type="ECO:0000256" key="11">
    <source>
        <dbReference type="SAM" id="MobiDB-lite"/>
    </source>
</evidence>
<dbReference type="InterPro" id="IPR038729">
    <property type="entry name" value="Rad50/SbcC_AAA"/>
</dbReference>
<evidence type="ECO:0000256" key="7">
    <source>
        <dbReference type="ARBA" id="ARBA00022833"/>
    </source>
</evidence>
<comment type="caution">
    <text evidence="13">The sequence shown here is derived from an EMBL/GenBank/DDBJ whole genome shotgun (WGS) entry which is preliminary data.</text>
</comment>
<evidence type="ECO:0000256" key="1">
    <source>
        <dbReference type="ARBA" id="ARBA00001947"/>
    </source>
</evidence>
<feature type="non-terminal residue" evidence="13">
    <location>
        <position position="1"/>
    </location>
</feature>
<dbReference type="GO" id="GO:0030870">
    <property type="term" value="C:Mre11 complex"/>
    <property type="evidence" value="ECO:0007669"/>
    <property type="project" value="TreeGrafter"/>
</dbReference>
<feature type="domain" description="Rad50/SbcC-type AAA" evidence="12">
    <location>
        <begin position="6"/>
        <end position="249"/>
    </location>
</feature>
<comment type="cofactor">
    <cofactor evidence="1">
        <name>Zn(2+)</name>
        <dbReference type="ChEBI" id="CHEBI:29105"/>
    </cofactor>
</comment>
<sequence>MSKMLKLAIQGIRSFGADDGDQQIISFNAPLTLITIIESLKYATAGDLPKGQGQAFVHDPKMSGRSEVYAQVKLMFLDVKGEKVTVVRSLKSTQRAKDLKTSTIDQTITREDKNGEVSSAVSSPMNVNVKNFKQSISQRCSDINAEMSRSLGVSKAILENVIFCHQEDSTWPLDEPKKLKEKFDAIFDATKYNRCLEDIRKLHKDKKGALALLQKDVDYLQKFKAEAEEKKNNLSAVERQLANLHDEIKEYNLQLQPISDRLNHIHQAETTYQTRLEGVRKQLREIQKNIKTPYPGSSEELQQKISSFSSQLSVKERCLSDLEQELFEASEEETMAGRDIGSEQIKVGQLIEEEKRCKRLVQSCTSQLRSLAKKLSISSGAVSSDEDMSEYEMKNVLDQLDRKLKIMESEFERERRHCKAQEEELQGQVNNARDKKVKLEQEVHMKEQQLNSNKNKISKLKSEIEE</sequence>
<keyword evidence="8" id="KW-0539">Nucleus</keyword>
<comment type="subcellular location">
    <subcellularLocation>
        <location evidence="3">Chromosome</location>
    </subcellularLocation>
    <subcellularLocation>
        <location evidence="2">Nucleus</location>
    </subcellularLocation>
</comment>
<dbReference type="GO" id="GO:0007004">
    <property type="term" value="P:telomere maintenance via telomerase"/>
    <property type="evidence" value="ECO:0007669"/>
    <property type="project" value="TreeGrafter"/>
</dbReference>
<evidence type="ECO:0000256" key="8">
    <source>
        <dbReference type="ARBA" id="ARBA00023242"/>
    </source>
</evidence>
<dbReference type="Proteomes" id="UP000792457">
    <property type="component" value="Unassembled WGS sequence"/>
</dbReference>
<evidence type="ECO:0000259" key="12">
    <source>
        <dbReference type="Pfam" id="PF13476"/>
    </source>
</evidence>
<dbReference type="GO" id="GO:0006302">
    <property type="term" value="P:double-strand break repair"/>
    <property type="evidence" value="ECO:0007669"/>
    <property type="project" value="InterPro"/>
</dbReference>
<reference evidence="13" key="1">
    <citation type="submission" date="2013-04" db="EMBL/GenBank/DDBJ databases">
        <authorList>
            <person name="Qu J."/>
            <person name="Murali S.C."/>
            <person name="Bandaranaike D."/>
            <person name="Bellair M."/>
            <person name="Blankenburg K."/>
            <person name="Chao H."/>
            <person name="Dinh H."/>
            <person name="Doddapaneni H."/>
            <person name="Downs B."/>
            <person name="Dugan-Rocha S."/>
            <person name="Elkadiri S."/>
            <person name="Gnanaolivu R.D."/>
            <person name="Hernandez B."/>
            <person name="Javaid M."/>
            <person name="Jayaseelan J.C."/>
            <person name="Lee S."/>
            <person name="Li M."/>
            <person name="Ming W."/>
            <person name="Munidasa M."/>
            <person name="Muniz J."/>
            <person name="Nguyen L."/>
            <person name="Ongeri F."/>
            <person name="Osuji N."/>
            <person name="Pu L.-L."/>
            <person name="Puazo M."/>
            <person name="Qu C."/>
            <person name="Quiroz J."/>
            <person name="Raj R."/>
            <person name="Weissenberger G."/>
            <person name="Xin Y."/>
            <person name="Zou X."/>
            <person name="Han Y."/>
            <person name="Richards S."/>
            <person name="Worley K."/>
            <person name="Muzny D."/>
            <person name="Gibbs R."/>
        </authorList>
    </citation>
    <scope>NUCLEOTIDE SEQUENCE</scope>
    <source>
        <strain evidence="13">Sampled in the wild</strain>
    </source>
</reference>
<dbReference type="EMBL" id="KZ308335">
    <property type="protein sequence ID" value="KAG8227718.1"/>
    <property type="molecule type" value="Genomic_DNA"/>
</dbReference>
<keyword evidence="14" id="KW-1185">Reference proteome</keyword>
<dbReference type="Gene3D" id="3.40.50.300">
    <property type="entry name" value="P-loop containing nucleotide triphosphate hydrolases"/>
    <property type="match status" value="1"/>
</dbReference>
<dbReference type="Pfam" id="PF13476">
    <property type="entry name" value="AAA_23"/>
    <property type="match status" value="1"/>
</dbReference>
<dbReference type="OrthoDB" id="18797at2759"/>
<accession>A0A8K0P025</accession>
<feature type="region of interest" description="Disordered" evidence="11">
    <location>
        <begin position="444"/>
        <end position="466"/>
    </location>
</feature>
<name>A0A8K0P025_LADFU</name>
<dbReference type="GO" id="GO:0016887">
    <property type="term" value="F:ATP hydrolysis activity"/>
    <property type="evidence" value="ECO:0007669"/>
    <property type="project" value="InterPro"/>
</dbReference>
<keyword evidence="10" id="KW-0175">Coiled coil</keyword>
<evidence type="ECO:0000256" key="5">
    <source>
        <dbReference type="ARBA" id="ARBA00022454"/>
    </source>
</evidence>
<evidence type="ECO:0000313" key="14">
    <source>
        <dbReference type="Proteomes" id="UP000792457"/>
    </source>
</evidence>
<gene>
    <name evidence="13" type="ORF">J437_LFUL008000</name>
</gene>
<reference evidence="13" key="2">
    <citation type="submission" date="2017-10" db="EMBL/GenBank/DDBJ databases">
        <title>Ladona fulva Genome sequencing and assembly.</title>
        <authorList>
            <person name="Murali S."/>
            <person name="Richards S."/>
            <person name="Bandaranaike D."/>
            <person name="Bellair M."/>
            <person name="Blankenburg K."/>
            <person name="Chao H."/>
            <person name="Dinh H."/>
            <person name="Doddapaneni H."/>
            <person name="Dugan-Rocha S."/>
            <person name="Elkadiri S."/>
            <person name="Gnanaolivu R."/>
            <person name="Hernandez B."/>
            <person name="Skinner E."/>
            <person name="Javaid M."/>
            <person name="Lee S."/>
            <person name="Li M."/>
            <person name="Ming W."/>
            <person name="Munidasa M."/>
            <person name="Muniz J."/>
            <person name="Nguyen L."/>
            <person name="Hughes D."/>
            <person name="Osuji N."/>
            <person name="Pu L.-L."/>
            <person name="Puazo M."/>
            <person name="Qu C."/>
            <person name="Quiroz J."/>
            <person name="Raj R."/>
            <person name="Weissenberger G."/>
            <person name="Xin Y."/>
            <person name="Zou X."/>
            <person name="Han Y."/>
            <person name="Worley K."/>
            <person name="Muzny D."/>
            <person name="Gibbs R."/>
        </authorList>
    </citation>
    <scope>NUCLEOTIDE SEQUENCE</scope>
    <source>
        <strain evidence="13">Sampled in the wild</strain>
    </source>
</reference>
<evidence type="ECO:0000256" key="4">
    <source>
        <dbReference type="ARBA" id="ARBA00009439"/>
    </source>
</evidence>
<keyword evidence="6" id="KW-0479">Metal-binding</keyword>
<feature type="region of interest" description="Disordered" evidence="11">
    <location>
        <begin position="418"/>
        <end position="437"/>
    </location>
</feature>
<dbReference type="GO" id="GO:0043047">
    <property type="term" value="F:single-stranded telomeric DNA binding"/>
    <property type="evidence" value="ECO:0007669"/>
    <property type="project" value="TreeGrafter"/>
</dbReference>
<dbReference type="GO" id="GO:0051880">
    <property type="term" value="F:G-quadruplex DNA binding"/>
    <property type="evidence" value="ECO:0007669"/>
    <property type="project" value="TreeGrafter"/>
</dbReference>
<dbReference type="PANTHER" id="PTHR18867">
    <property type="entry name" value="RAD50"/>
    <property type="match status" value="1"/>
</dbReference>
<keyword evidence="7" id="KW-0862">Zinc</keyword>
<evidence type="ECO:0000256" key="9">
    <source>
        <dbReference type="ARBA" id="ARBA00049360"/>
    </source>
</evidence>
<evidence type="ECO:0000313" key="13">
    <source>
        <dbReference type="EMBL" id="KAG8227718.1"/>
    </source>
</evidence>
<protein>
    <recommendedName>
        <fullName evidence="12">Rad50/SbcC-type AAA domain-containing protein</fullName>
    </recommendedName>
</protein>
<comment type="catalytic activity">
    <reaction evidence="9">
        <text>ATP + H2O = ADP + phosphate + H(+)</text>
        <dbReference type="Rhea" id="RHEA:13065"/>
        <dbReference type="ChEBI" id="CHEBI:15377"/>
        <dbReference type="ChEBI" id="CHEBI:15378"/>
        <dbReference type="ChEBI" id="CHEBI:30616"/>
        <dbReference type="ChEBI" id="CHEBI:43474"/>
        <dbReference type="ChEBI" id="CHEBI:456216"/>
    </reaction>
</comment>
<organism evidence="13 14">
    <name type="scientific">Ladona fulva</name>
    <name type="common">Scarce chaser dragonfly</name>
    <name type="synonym">Libellula fulva</name>
    <dbReference type="NCBI Taxonomy" id="123851"/>
    <lineage>
        <taxon>Eukaryota</taxon>
        <taxon>Metazoa</taxon>
        <taxon>Ecdysozoa</taxon>
        <taxon>Arthropoda</taxon>
        <taxon>Hexapoda</taxon>
        <taxon>Insecta</taxon>
        <taxon>Pterygota</taxon>
        <taxon>Palaeoptera</taxon>
        <taxon>Odonata</taxon>
        <taxon>Epiprocta</taxon>
        <taxon>Anisoptera</taxon>
        <taxon>Libelluloidea</taxon>
        <taxon>Libellulidae</taxon>
        <taxon>Ladona</taxon>
    </lineage>
</organism>
<dbReference type="GO" id="GO:0003691">
    <property type="term" value="F:double-stranded telomeric DNA binding"/>
    <property type="evidence" value="ECO:0007669"/>
    <property type="project" value="TreeGrafter"/>
</dbReference>
<evidence type="ECO:0000256" key="6">
    <source>
        <dbReference type="ARBA" id="ARBA00022723"/>
    </source>
</evidence>
<comment type="similarity">
    <text evidence="4">Belongs to the SMC family. RAD50 subfamily.</text>
</comment>
<feature type="coiled-coil region" evidence="10">
    <location>
        <begin position="220"/>
        <end position="254"/>
    </location>
</feature>
<dbReference type="GO" id="GO:0046872">
    <property type="term" value="F:metal ion binding"/>
    <property type="evidence" value="ECO:0007669"/>
    <property type="project" value="UniProtKB-KW"/>
</dbReference>
<dbReference type="GO" id="GO:0000722">
    <property type="term" value="P:telomere maintenance via recombination"/>
    <property type="evidence" value="ECO:0007669"/>
    <property type="project" value="TreeGrafter"/>
</dbReference>
<dbReference type="InterPro" id="IPR027417">
    <property type="entry name" value="P-loop_NTPase"/>
</dbReference>
<evidence type="ECO:0000256" key="10">
    <source>
        <dbReference type="SAM" id="Coils"/>
    </source>
</evidence>